<comment type="catalytic activity">
    <reaction evidence="2">
        <text>5-methylaminomethyl-S-(2E)-geranyl-thiouridine(34) in tRNA + selenophosphate + H(+) = 5-methylaminomethyl-2-(Se-phospho)selenouridine(34) in tRNA + (2E)-thiogeraniol</text>
        <dbReference type="Rhea" id="RHEA:60172"/>
        <dbReference type="Rhea" id="RHEA-COMP:14654"/>
        <dbReference type="Rhea" id="RHEA-COMP:15523"/>
        <dbReference type="ChEBI" id="CHEBI:15378"/>
        <dbReference type="ChEBI" id="CHEBI:16144"/>
        <dbReference type="ChEBI" id="CHEBI:140632"/>
        <dbReference type="ChEBI" id="CHEBI:143702"/>
        <dbReference type="ChEBI" id="CHEBI:143703"/>
    </reaction>
</comment>
<feature type="domain" description="Rhodanese" evidence="3">
    <location>
        <begin position="12"/>
        <end position="135"/>
    </location>
</feature>
<dbReference type="GO" id="GO:0016765">
    <property type="term" value="F:transferase activity, transferring alkyl or aryl (other than methyl) groups"/>
    <property type="evidence" value="ECO:0007669"/>
    <property type="project" value="UniProtKB-UniRule"/>
</dbReference>
<dbReference type="EMBL" id="BMXR01000003">
    <property type="protein sequence ID" value="GGX47452.1"/>
    <property type="molecule type" value="Genomic_DNA"/>
</dbReference>
<dbReference type="HAMAP" id="MF_01622">
    <property type="entry name" value="tRNA_sel_U_synth"/>
    <property type="match status" value="1"/>
</dbReference>
<comment type="subunit">
    <text evidence="2">Monomer.</text>
</comment>
<evidence type="ECO:0000256" key="1">
    <source>
        <dbReference type="ARBA" id="ARBA00023266"/>
    </source>
</evidence>
<reference evidence="4" key="2">
    <citation type="submission" date="2020-09" db="EMBL/GenBank/DDBJ databases">
        <authorList>
            <person name="Sun Q."/>
            <person name="Kim S."/>
        </authorList>
    </citation>
    <scope>NUCLEOTIDE SEQUENCE</scope>
    <source>
        <strain evidence="4">KCTC 22169</strain>
    </source>
</reference>
<dbReference type="SUPFAM" id="SSF52821">
    <property type="entry name" value="Rhodanese/Cell cycle control phosphatase"/>
    <property type="match status" value="1"/>
</dbReference>
<gene>
    <name evidence="2 4" type="primary">selU</name>
    <name evidence="4" type="ORF">GCM10007392_12870</name>
</gene>
<feature type="active site" description="S-selanylcysteine intermediate" evidence="2">
    <location>
        <position position="95"/>
    </location>
</feature>
<comment type="function">
    <text evidence="2">Involved in the post-transcriptional modification of the uridine at the wobble position (U34) of tRNA(Lys), tRNA(Glu) and tRNA(Gln). Catalyzes the conversion of 2-thiouridine (S2U-RNA) to 2-selenouridine (Se2U-RNA). Acts in a two-step process involving geranylation of 2-thiouridine (S2U) to S-geranyl-2-thiouridine (geS2U) and subsequent selenation of the latter derivative to 2-selenouridine (Se2U) in the tRNA chain.</text>
</comment>
<dbReference type="EC" id="2.9.1.3" evidence="2"/>
<organism evidence="4 5">
    <name type="scientific">Saccharospirillum salsuginis</name>
    <dbReference type="NCBI Taxonomy" id="418750"/>
    <lineage>
        <taxon>Bacteria</taxon>
        <taxon>Pseudomonadati</taxon>
        <taxon>Pseudomonadota</taxon>
        <taxon>Gammaproteobacteria</taxon>
        <taxon>Oceanospirillales</taxon>
        <taxon>Saccharospirillaceae</taxon>
        <taxon>Saccharospirillum</taxon>
    </lineage>
</organism>
<dbReference type="PROSITE" id="PS50206">
    <property type="entry name" value="RHODANESE_3"/>
    <property type="match status" value="1"/>
</dbReference>
<dbReference type="GO" id="GO:0043828">
    <property type="term" value="F:tRNA 2-selenouridine synthase activity"/>
    <property type="evidence" value="ECO:0007669"/>
    <property type="project" value="UniProtKB-EC"/>
</dbReference>
<dbReference type="SUPFAM" id="SSF52540">
    <property type="entry name" value="P-loop containing nucleoside triphosphate hydrolases"/>
    <property type="match status" value="1"/>
</dbReference>
<dbReference type="AlphaFoldDB" id="A0A918K4I6"/>
<dbReference type="PANTHER" id="PTHR30401:SF0">
    <property type="entry name" value="TRNA 2-SELENOURIDINE SYNTHASE"/>
    <property type="match status" value="1"/>
</dbReference>
<comment type="catalytic activity">
    <reaction evidence="2">
        <text>5-methylaminomethyl-2-thiouridine(34) in tRNA + selenophosphate + (2E)-geranyl diphosphate + H2O + H(+) = 5-methylaminomethyl-2-selenouridine(34) in tRNA + (2E)-thiogeraniol + phosphate + diphosphate</text>
        <dbReference type="Rhea" id="RHEA:42716"/>
        <dbReference type="Rhea" id="RHEA-COMP:10195"/>
        <dbReference type="Rhea" id="RHEA-COMP:10196"/>
        <dbReference type="ChEBI" id="CHEBI:15377"/>
        <dbReference type="ChEBI" id="CHEBI:15378"/>
        <dbReference type="ChEBI" id="CHEBI:16144"/>
        <dbReference type="ChEBI" id="CHEBI:33019"/>
        <dbReference type="ChEBI" id="CHEBI:43474"/>
        <dbReference type="ChEBI" id="CHEBI:58057"/>
        <dbReference type="ChEBI" id="CHEBI:74455"/>
        <dbReference type="ChEBI" id="CHEBI:82743"/>
        <dbReference type="ChEBI" id="CHEBI:143703"/>
        <dbReference type="EC" id="2.9.1.3"/>
    </reaction>
</comment>
<dbReference type="Proteomes" id="UP000626148">
    <property type="component" value="Unassembled WGS sequence"/>
</dbReference>
<dbReference type="InterPro" id="IPR036873">
    <property type="entry name" value="Rhodanese-like_dom_sf"/>
</dbReference>
<dbReference type="Gene3D" id="3.40.250.10">
    <property type="entry name" value="Rhodanese-like domain"/>
    <property type="match status" value="1"/>
</dbReference>
<evidence type="ECO:0000259" key="3">
    <source>
        <dbReference type="PROSITE" id="PS50206"/>
    </source>
</evidence>
<comment type="catalytic activity">
    <reaction evidence="2">
        <text>5-methylaminomethyl-2-thiouridine(34) in tRNA + (2E)-geranyl diphosphate = 5-methylaminomethyl-S-(2E)-geranyl-thiouridine(34) in tRNA + diphosphate</text>
        <dbReference type="Rhea" id="RHEA:14085"/>
        <dbReference type="Rhea" id="RHEA-COMP:10195"/>
        <dbReference type="Rhea" id="RHEA-COMP:14654"/>
        <dbReference type="ChEBI" id="CHEBI:33019"/>
        <dbReference type="ChEBI" id="CHEBI:58057"/>
        <dbReference type="ChEBI" id="CHEBI:74455"/>
        <dbReference type="ChEBI" id="CHEBI:140632"/>
    </reaction>
</comment>
<dbReference type="GO" id="GO:0002098">
    <property type="term" value="P:tRNA wobble uridine modification"/>
    <property type="evidence" value="ECO:0007669"/>
    <property type="project" value="UniProtKB-UniRule"/>
</dbReference>
<dbReference type="NCBIfam" id="TIGR03167">
    <property type="entry name" value="tRNA_sel_U_synt"/>
    <property type="match status" value="1"/>
</dbReference>
<proteinExistence type="inferred from homology"/>
<keyword evidence="5" id="KW-1185">Reference proteome</keyword>
<dbReference type="InterPro" id="IPR017582">
    <property type="entry name" value="SelU"/>
</dbReference>
<comment type="similarity">
    <text evidence="2">Belongs to the SelU family.</text>
</comment>
<accession>A0A918K4I6</accession>
<keyword evidence="1 2" id="KW-0711">Selenium</keyword>
<dbReference type="InterPro" id="IPR001763">
    <property type="entry name" value="Rhodanese-like_dom"/>
</dbReference>
<evidence type="ECO:0000313" key="5">
    <source>
        <dbReference type="Proteomes" id="UP000626148"/>
    </source>
</evidence>
<dbReference type="NCBIfam" id="NF008750">
    <property type="entry name" value="PRK11784.1-2"/>
    <property type="match status" value="1"/>
</dbReference>
<dbReference type="InterPro" id="IPR058840">
    <property type="entry name" value="AAA_SelU"/>
</dbReference>
<dbReference type="SMART" id="SM00450">
    <property type="entry name" value="RHOD"/>
    <property type="match status" value="1"/>
</dbReference>
<reference evidence="4" key="1">
    <citation type="journal article" date="2014" name="Int. J. Syst. Evol. Microbiol.">
        <title>Complete genome sequence of Corynebacterium casei LMG S-19264T (=DSM 44701T), isolated from a smear-ripened cheese.</title>
        <authorList>
            <consortium name="US DOE Joint Genome Institute (JGI-PGF)"/>
            <person name="Walter F."/>
            <person name="Albersmeier A."/>
            <person name="Kalinowski J."/>
            <person name="Ruckert C."/>
        </authorList>
    </citation>
    <scope>NUCLEOTIDE SEQUENCE</scope>
    <source>
        <strain evidence="4">KCTC 22169</strain>
    </source>
</reference>
<comment type="catalytic activity">
    <reaction evidence="2">
        <text>5-methylaminomethyl-2-(Se-phospho)selenouridine(34) in tRNA + H2O = 5-methylaminomethyl-2-selenouridine(34) in tRNA + phosphate</text>
        <dbReference type="Rhea" id="RHEA:60176"/>
        <dbReference type="Rhea" id="RHEA-COMP:10196"/>
        <dbReference type="Rhea" id="RHEA-COMP:15523"/>
        <dbReference type="ChEBI" id="CHEBI:15377"/>
        <dbReference type="ChEBI" id="CHEBI:43474"/>
        <dbReference type="ChEBI" id="CHEBI:82743"/>
        <dbReference type="ChEBI" id="CHEBI:143702"/>
    </reaction>
</comment>
<keyword evidence="2" id="KW-0808">Transferase</keyword>
<evidence type="ECO:0000256" key="2">
    <source>
        <dbReference type="HAMAP-Rule" id="MF_01622"/>
    </source>
</evidence>
<sequence length="363" mass="41629">MRDDIDARLDLFLNDTPLMDVRAPVEFRQGAFPNATNLPLLDDEQREAIGIRYKEAGQQSAIELGLELATPDIREQRLRAWSEFARAHPDGYLYCFRGGLRSNTTQAWLREAGINYPLIRGGYKALRRVLLDALSTRLDSQPLQVLAGPTGSGKTELIQAWPTSLDLEGRANHRGSAFGRTFTEQPSQIDWENRIAIDWAKLDREPHGPVLVEDESRLIGRINLLPELQSRMLAAPLIVLEADIQQRIDRLKTDYVRHALAHFEVAEPEAPFEALRDYIANNLHRIRKRLGGLKHQQLQDVLPQAVQGLEKHSDWAGFEYVIESLLTDYYDPMYRYQLEKRSHLVIFRGRHDNILDWLARQAA</sequence>
<comment type="caution">
    <text evidence="4">The sequence shown here is derived from an EMBL/GenBank/DDBJ whole genome shotgun (WGS) entry which is preliminary data.</text>
</comment>
<evidence type="ECO:0000313" key="4">
    <source>
        <dbReference type="EMBL" id="GGX47452.1"/>
    </source>
</evidence>
<dbReference type="Pfam" id="PF26341">
    <property type="entry name" value="AAA_SelU"/>
    <property type="match status" value="1"/>
</dbReference>
<protein>
    <recommendedName>
        <fullName evidence="2">tRNA 2-selenouridine synthase</fullName>
        <ecNumber evidence="2">2.9.1.3</ecNumber>
    </recommendedName>
</protein>
<dbReference type="NCBIfam" id="NF008751">
    <property type="entry name" value="PRK11784.1-3"/>
    <property type="match status" value="1"/>
</dbReference>
<dbReference type="InterPro" id="IPR027417">
    <property type="entry name" value="P-loop_NTPase"/>
</dbReference>
<dbReference type="PANTHER" id="PTHR30401">
    <property type="entry name" value="TRNA 2-SELENOURIDINE SYNTHASE"/>
    <property type="match status" value="1"/>
</dbReference>
<name>A0A918K4I6_9GAMM</name>